<name>A0A2T6ZC25_TUBBO</name>
<proteinExistence type="predicted"/>
<organism evidence="1 2">
    <name type="scientific">Tuber borchii</name>
    <name type="common">White truffle</name>
    <dbReference type="NCBI Taxonomy" id="42251"/>
    <lineage>
        <taxon>Eukaryota</taxon>
        <taxon>Fungi</taxon>
        <taxon>Dikarya</taxon>
        <taxon>Ascomycota</taxon>
        <taxon>Pezizomycotina</taxon>
        <taxon>Pezizomycetes</taxon>
        <taxon>Pezizales</taxon>
        <taxon>Tuberaceae</taxon>
        <taxon>Tuber</taxon>
    </lineage>
</organism>
<evidence type="ECO:0000313" key="2">
    <source>
        <dbReference type="Proteomes" id="UP000244722"/>
    </source>
</evidence>
<gene>
    <name evidence="1" type="ORF">B9Z19DRAFT_1095905</name>
</gene>
<keyword evidence="2" id="KW-1185">Reference proteome</keyword>
<protein>
    <submittedName>
        <fullName evidence="1">Uncharacterized protein</fullName>
    </submittedName>
</protein>
<sequence length="308" mass="35024">MAAVPADTSEPDGPLDMDYYLTEGLEHEEHQRYRDVSSFTSAIDLRAKELRSSNADEFPSTYLVFSHVTQQHLGTLQIVRNSHYKSLRFFYLRPLRALIVKMTIGESHESAIRAFEKVFDRKLVALGMGNILKSLGSTTFNGIDDQSRKEANAAFKPYSVRKNKGDWPSMVLECGVSQSPQRLKVDAHWWADNSVGDVKIVLLFIVSEKKRTIRLQYWKVEIVPNLNVTRSRPDPTIPRIAFENTIKIDSQGVTTIPKKGKEIAGGSLNLSCDRLFLRDPVEGVDEENVTFSTEDLKDFYDKTWQGFD</sequence>
<dbReference type="STRING" id="42251.A0A2T6ZC25"/>
<reference evidence="1 2" key="1">
    <citation type="submission" date="2017-04" db="EMBL/GenBank/DDBJ databases">
        <title>Draft genome sequence of Tuber borchii Vittad., a whitish edible truffle.</title>
        <authorList>
            <consortium name="DOE Joint Genome Institute"/>
            <person name="Murat C."/>
            <person name="Kuo A."/>
            <person name="Barry K.W."/>
            <person name="Clum A."/>
            <person name="Dockter R.B."/>
            <person name="Fauchery L."/>
            <person name="Iotti M."/>
            <person name="Kohler A."/>
            <person name="Labutti K."/>
            <person name="Lindquist E.A."/>
            <person name="Lipzen A."/>
            <person name="Ohm R.A."/>
            <person name="Wang M."/>
            <person name="Grigoriev I.V."/>
            <person name="Zambonelli A."/>
            <person name="Martin F.M."/>
        </authorList>
    </citation>
    <scope>NUCLEOTIDE SEQUENCE [LARGE SCALE GENOMIC DNA]</scope>
    <source>
        <strain evidence="1 2">Tbo3840</strain>
    </source>
</reference>
<comment type="caution">
    <text evidence="1">The sequence shown here is derived from an EMBL/GenBank/DDBJ whole genome shotgun (WGS) entry which is preliminary data.</text>
</comment>
<evidence type="ECO:0000313" key="1">
    <source>
        <dbReference type="EMBL" id="PUU73045.1"/>
    </source>
</evidence>
<dbReference type="Proteomes" id="UP000244722">
    <property type="component" value="Unassembled WGS sequence"/>
</dbReference>
<dbReference type="OrthoDB" id="76567at2759"/>
<dbReference type="EMBL" id="NESQ01000421">
    <property type="protein sequence ID" value="PUU73045.1"/>
    <property type="molecule type" value="Genomic_DNA"/>
</dbReference>
<accession>A0A2T6ZC25</accession>
<dbReference type="AlphaFoldDB" id="A0A2T6ZC25"/>